<reference evidence="2 3" key="1">
    <citation type="journal article" date="2023" name="Nucleic Acids Res.">
        <title>The hologenome of Daphnia magna reveals possible DNA methylation and microbiome-mediated evolution of the host genome.</title>
        <authorList>
            <person name="Chaturvedi A."/>
            <person name="Li X."/>
            <person name="Dhandapani V."/>
            <person name="Marshall H."/>
            <person name="Kissane S."/>
            <person name="Cuenca-Cambronero M."/>
            <person name="Asole G."/>
            <person name="Calvet F."/>
            <person name="Ruiz-Romero M."/>
            <person name="Marangio P."/>
            <person name="Guigo R."/>
            <person name="Rago D."/>
            <person name="Mirbahai L."/>
            <person name="Eastwood N."/>
            <person name="Colbourne J.K."/>
            <person name="Zhou J."/>
            <person name="Mallon E."/>
            <person name="Orsini L."/>
        </authorList>
    </citation>
    <scope>NUCLEOTIDE SEQUENCE [LARGE SCALE GENOMIC DNA]</scope>
    <source>
        <strain evidence="2">LRV0_1</strain>
    </source>
</reference>
<keyword evidence="3" id="KW-1185">Reference proteome</keyword>
<comment type="caution">
    <text evidence="2">The sequence shown here is derived from an EMBL/GenBank/DDBJ whole genome shotgun (WGS) entry which is preliminary data.</text>
</comment>
<name>A0ABR0AA48_9CRUS</name>
<organism evidence="2 3">
    <name type="scientific">Daphnia magna</name>
    <dbReference type="NCBI Taxonomy" id="35525"/>
    <lineage>
        <taxon>Eukaryota</taxon>
        <taxon>Metazoa</taxon>
        <taxon>Ecdysozoa</taxon>
        <taxon>Arthropoda</taxon>
        <taxon>Crustacea</taxon>
        <taxon>Branchiopoda</taxon>
        <taxon>Diplostraca</taxon>
        <taxon>Cladocera</taxon>
        <taxon>Anomopoda</taxon>
        <taxon>Daphniidae</taxon>
        <taxon>Daphnia</taxon>
    </lineage>
</organism>
<accession>A0ABR0AA48</accession>
<proteinExistence type="predicted"/>
<dbReference type="EMBL" id="JAOYFB010000037">
    <property type="protein sequence ID" value="KAK4022009.1"/>
    <property type="molecule type" value="Genomic_DNA"/>
</dbReference>
<evidence type="ECO:0000313" key="2">
    <source>
        <dbReference type="EMBL" id="KAK4022009.1"/>
    </source>
</evidence>
<evidence type="ECO:0000313" key="3">
    <source>
        <dbReference type="Proteomes" id="UP001234178"/>
    </source>
</evidence>
<protein>
    <submittedName>
        <fullName evidence="2">Uncharacterized protein</fullName>
    </submittedName>
</protein>
<dbReference type="Proteomes" id="UP001234178">
    <property type="component" value="Unassembled WGS sequence"/>
</dbReference>
<feature type="region of interest" description="Disordered" evidence="1">
    <location>
        <begin position="57"/>
        <end position="84"/>
    </location>
</feature>
<sequence>MNSLSNLFARWLAGLNRPYRLETAQDPPVLQLLHFVAMFSTRQSMGQQTTTMVGADCGETARSRRSFAPRPPVDPESSSDLKRA</sequence>
<gene>
    <name evidence="2" type="ORF">OUZ56_007496</name>
</gene>
<evidence type="ECO:0000256" key="1">
    <source>
        <dbReference type="SAM" id="MobiDB-lite"/>
    </source>
</evidence>